<dbReference type="AlphaFoldDB" id="A0AAV7TU54"/>
<evidence type="ECO:0000313" key="3">
    <source>
        <dbReference type="Proteomes" id="UP001066276"/>
    </source>
</evidence>
<dbReference type="Proteomes" id="UP001066276">
    <property type="component" value="Chromosome 3_2"/>
</dbReference>
<name>A0AAV7TU54_PLEWA</name>
<evidence type="ECO:0000256" key="1">
    <source>
        <dbReference type="SAM" id="MobiDB-lite"/>
    </source>
</evidence>
<gene>
    <name evidence="2" type="ORF">NDU88_005015</name>
</gene>
<comment type="caution">
    <text evidence="2">The sequence shown here is derived from an EMBL/GenBank/DDBJ whole genome shotgun (WGS) entry which is preliminary data.</text>
</comment>
<sequence>MPCGLGRGEDQHAQQSRRAGGTDHALRRGGKPEAQEPSLVLLGGGAALGIVMARLAGESSHKGIRRLDEGGLQRVRHTRRWEQSAGLTSI</sequence>
<proteinExistence type="predicted"/>
<feature type="compositionally biased region" description="Basic and acidic residues" evidence="1">
    <location>
        <begin position="20"/>
        <end position="34"/>
    </location>
</feature>
<feature type="region of interest" description="Disordered" evidence="1">
    <location>
        <begin position="1"/>
        <end position="37"/>
    </location>
</feature>
<organism evidence="2 3">
    <name type="scientific">Pleurodeles waltl</name>
    <name type="common">Iberian ribbed newt</name>
    <dbReference type="NCBI Taxonomy" id="8319"/>
    <lineage>
        <taxon>Eukaryota</taxon>
        <taxon>Metazoa</taxon>
        <taxon>Chordata</taxon>
        <taxon>Craniata</taxon>
        <taxon>Vertebrata</taxon>
        <taxon>Euteleostomi</taxon>
        <taxon>Amphibia</taxon>
        <taxon>Batrachia</taxon>
        <taxon>Caudata</taxon>
        <taxon>Salamandroidea</taxon>
        <taxon>Salamandridae</taxon>
        <taxon>Pleurodelinae</taxon>
        <taxon>Pleurodeles</taxon>
    </lineage>
</organism>
<keyword evidence="3" id="KW-1185">Reference proteome</keyword>
<accession>A0AAV7TU54</accession>
<reference evidence="2" key="1">
    <citation type="journal article" date="2022" name="bioRxiv">
        <title>Sequencing and chromosome-scale assembly of the giantPleurodeles waltlgenome.</title>
        <authorList>
            <person name="Brown T."/>
            <person name="Elewa A."/>
            <person name="Iarovenko S."/>
            <person name="Subramanian E."/>
            <person name="Araus A.J."/>
            <person name="Petzold A."/>
            <person name="Susuki M."/>
            <person name="Suzuki K.-i.T."/>
            <person name="Hayashi T."/>
            <person name="Toyoda A."/>
            <person name="Oliveira C."/>
            <person name="Osipova E."/>
            <person name="Leigh N.D."/>
            <person name="Simon A."/>
            <person name="Yun M.H."/>
        </authorList>
    </citation>
    <scope>NUCLEOTIDE SEQUENCE</scope>
    <source>
        <strain evidence="2">20211129_DDA</strain>
        <tissue evidence="2">Liver</tissue>
    </source>
</reference>
<protein>
    <submittedName>
        <fullName evidence="2">Uncharacterized protein</fullName>
    </submittedName>
</protein>
<dbReference type="EMBL" id="JANPWB010000006">
    <property type="protein sequence ID" value="KAJ1179781.1"/>
    <property type="molecule type" value="Genomic_DNA"/>
</dbReference>
<evidence type="ECO:0000313" key="2">
    <source>
        <dbReference type="EMBL" id="KAJ1179781.1"/>
    </source>
</evidence>